<dbReference type="EMBL" id="JWLZ01000112">
    <property type="protein sequence ID" value="KHT64232.1"/>
    <property type="molecule type" value="Genomic_DNA"/>
</dbReference>
<dbReference type="PRINTS" id="PR00032">
    <property type="entry name" value="HTHARAC"/>
</dbReference>
<dbReference type="InterPro" id="IPR018062">
    <property type="entry name" value="HTH_AraC-typ_CS"/>
</dbReference>
<keyword evidence="2" id="KW-0238">DNA-binding</keyword>
<name>A0A0B9H5T3_9GAMM</name>
<feature type="domain" description="HTH araC/xylS-type" evidence="5">
    <location>
        <begin position="198"/>
        <end position="296"/>
    </location>
</feature>
<dbReference type="RefSeq" id="WP_039460347.1">
    <property type="nucleotide sequence ID" value="NZ_JWLZ01000112.1"/>
</dbReference>
<gene>
    <name evidence="6" type="ORF">RJ45_07580</name>
</gene>
<dbReference type="PANTHER" id="PTHR43280:SF14">
    <property type="entry name" value="MELIBIOSE OPERON REGULATORY PROTEIN"/>
    <property type="match status" value="1"/>
</dbReference>
<evidence type="ECO:0000256" key="4">
    <source>
        <dbReference type="SAM" id="MobiDB-lite"/>
    </source>
</evidence>
<evidence type="ECO:0000256" key="2">
    <source>
        <dbReference type="ARBA" id="ARBA00023125"/>
    </source>
</evidence>
<dbReference type="Gene3D" id="1.10.10.60">
    <property type="entry name" value="Homeodomain-like"/>
    <property type="match status" value="2"/>
</dbReference>
<protein>
    <submittedName>
        <fullName evidence="6">Transcriptional regulator</fullName>
    </submittedName>
</protein>
<dbReference type="GO" id="GO:0003700">
    <property type="term" value="F:DNA-binding transcription factor activity"/>
    <property type="evidence" value="ECO:0007669"/>
    <property type="project" value="InterPro"/>
</dbReference>
<dbReference type="InterPro" id="IPR018060">
    <property type="entry name" value="HTH_AraC"/>
</dbReference>
<feature type="region of interest" description="Disordered" evidence="4">
    <location>
        <begin position="1"/>
        <end position="21"/>
    </location>
</feature>
<sequence length="317" mass="36259">MAKQIAQNENPQDTSDADAMGPLSLFSSYESIHIELRKPHHMPCYHWHGQIEVNIPFGDDVDYVINDHPFTINNGHVGIFWATTPHQLIEPGKSSNMGILNIPIHYFLAWPLDENLLNQITHGTVVQSSLPNLVTEQQIAFWMEESKSNDIGFRQLAADEMSLMLKRVCLTGWEKLTHTMESKGSVKGLSKHSQFHVQKILEYIACHHDSPLTVKSIAEHVGLHTNYAMNLFQSVMKMTIKEYVTSMRINHARALLADTNRTILDIALTVGFNSNSRFYETFQRYMKMTPTEFRKLSRKSNKLAQYDSNLDFQGIPK</sequence>
<dbReference type="NCBIfam" id="NF007693">
    <property type="entry name" value="PRK10371.1"/>
    <property type="match status" value="1"/>
</dbReference>
<evidence type="ECO:0000313" key="7">
    <source>
        <dbReference type="Proteomes" id="UP000031278"/>
    </source>
</evidence>
<dbReference type="InterPro" id="IPR020449">
    <property type="entry name" value="Tscrpt_reg_AraC-type_HTH"/>
</dbReference>
<evidence type="ECO:0000259" key="5">
    <source>
        <dbReference type="PROSITE" id="PS01124"/>
    </source>
</evidence>
<comment type="caution">
    <text evidence="6">The sequence shown here is derived from an EMBL/GenBank/DDBJ whole genome shotgun (WGS) entry which is preliminary data.</text>
</comment>
<feature type="compositionally biased region" description="Polar residues" evidence="4">
    <location>
        <begin position="1"/>
        <end position="14"/>
    </location>
</feature>
<dbReference type="PANTHER" id="PTHR43280">
    <property type="entry name" value="ARAC-FAMILY TRANSCRIPTIONAL REGULATOR"/>
    <property type="match status" value="1"/>
</dbReference>
<dbReference type="PROSITE" id="PS01124">
    <property type="entry name" value="HTH_ARAC_FAMILY_2"/>
    <property type="match status" value="1"/>
</dbReference>
<keyword evidence="3" id="KW-0804">Transcription</keyword>
<evidence type="ECO:0000256" key="3">
    <source>
        <dbReference type="ARBA" id="ARBA00023163"/>
    </source>
</evidence>
<keyword evidence="1" id="KW-0805">Transcription regulation</keyword>
<dbReference type="Pfam" id="PF12833">
    <property type="entry name" value="HTH_18"/>
    <property type="match status" value="1"/>
</dbReference>
<evidence type="ECO:0000313" key="6">
    <source>
        <dbReference type="EMBL" id="KHT64232.1"/>
    </source>
</evidence>
<reference evidence="6 7" key="1">
    <citation type="submission" date="2014-12" db="EMBL/GenBank/DDBJ databases">
        <title>Genome sequencing of Photobacterium gaetbulicola AD005a.</title>
        <authorList>
            <person name="Adrian T.G.S."/>
            <person name="Chan K.G."/>
        </authorList>
    </citation>
    <scope>NUCLEOTIDE SEQUENCE [LARGE SCALE GENOMIC DNA]</scope>
    <source>
        <strain evidence="6 7">AD005a</strain>
    </source>
</reference>
<evidence type="ECO:0000256" key="1">
    <source>
        <dbReference type="ARBA" id="ARBA00023015"/>
    </source>
</evidence>
<dbReference type="SMART" id="SM00342">
    <property type="entry name" value="HTH_ARAC"/>
    <property type="match status" value="1"/>
</dbReference>
<dbReference type="Proteomes" id="UP000031278">
    <property type="component" value="Unassembled WGS sequence"/>
</dbReference>
<accession>A0A0B9H5T3</accession>
<dbReference type="PROSITE" id="PS00041">
    <property type="entry name" value="HTH_ARAC_FAMILY_1"/>
    <property type="match status" value="1"/>
</dbReference>
<dbReference type="GO" id="GO:0043565">
    <property type="term" value="F:sequence-specific DNA binding"/>
    <property type="evidence" value="ECO:0007669"/>
    <property type="project" value="InterPro"/>
</dbReference>
<dbReference type="SUPFAM" id="SSF46689">
    <property type="entry name" value="Homeodomain-like"/>
    <property type="match status" value="2"/>
</dbReference>
<dbReference type="AlphaFoldDB" id="A0A0B9H5T3"/>
<organism evidence="6 7">
    <name type="scientific">Photobacterium gaetbulicola</name>
    <dbReference type="NCBI Taxonomy" id="1295392"/>
    <lineage>
        <taxon>Bacteria</taxon>
        <taxon>Pseudomonadati</taxon>
        <taxon>Pseudomonadota</taxon>
        <taxon>Gammaproteobacteria</taxon>
        <taxon>Vibrionales</taxon>
        <taxon>Vibrionaceae</taxon>
        <taxon>Photobacterium</taxon>
    </lineage>
</organism>
<proteinExistence type="predicted"/>
<dbReference type="InterPro" id="IPR009057">
    <property type="entry name" value="Homeodomain-like_sf"/>
</dbReference>